<name>A0ABS4I8B3_9BACL</name>
<sequence length="211" mass="23496">MYKRTVTKNNTKNVYIPAQQVQKPTINKGISAGSIRKNLASAQRSLNAQRPIVITQTTTISTNSSWTNAIQIDRNPAWVAPQAGESYVWGRNDSNGPAAVVARRFTLNRDLDEIDNATLFLSVDNFAIVLINGRAVVIDNPQNNVSFFSSGRTFDIVRFLRRGRNDIVIAGFNFPSNANRSVNNPAGILARIQIDLEPLSSRKQRNKRNNK</sequence>
<dbReference type="EMBL" id="JAGGKV010000029">
    <property type="protein sequence ID" value="MBP1967172.1"/>
    <property type="molecule type" value="Genomic_DNA"/>
</dbReference>
<proteinExistence type="predicted"/>
<comment type="caution">
    <text evidence="1">The sequence shown here is derived from an EMBL/GenBank/DDBJ whole genome shotgun (WGS) entry which is preliminary data.</text>
</comment>
<keyword evidence="2" id="KW-1185">Reference proteome</keyword>
<protein>
    <submittedName>
        <fullName evidence="1">Uncharacterized protein</fullName>
    </submittedName>
</protein>
<dbReference type="Gene3D" id="2.60.120.260">
    <property type="entry name" value="Galactose-binding domain-like"/>
    <property type="match status" value="1"/>
</dbReference>
<dbReference type="Proteomes" id="UP001519344">
    <property type="component" value="Unassembled WGS sequence"/>
</dbReference>
<reference evidence="1 2" key="1">
    <citation type="submission" date="2021-03" db="EMBL/GenBank/DDBJ databases">
        <title>Genomic Encyclopedia of Type Strains, Phase IV (KMG-IV): sequencing the most valuable type-strain genomes for metagenomic binning, comparative biology and taxonomic classification.</title>
        <authorList>
            <person name="Goeker M."/>
        </authorList>
    </citation>
    <scope>NUCLEOTIDE SEQUENCE [LARGE SCALE GENOMIC DNA]</scope>
    <source>
        <strain evidence="1 2">DSM 24950</strain>
    </source>
</reference>
<dbReference type="RefSeq" id="WP_193580890.1">
    <property type="nucleotide sequence ID" value="NZ_JAAOZR010000014.1"/>
</dbReference>
<evidence type="ECO:0000313" key="1">
    <source>
        <dbReference type="EMBL" id="MBP1967172.1"/>
    </source>
</evidence>
<organism evidence="1 2">
    <name type="scientific">Paenibacillus aceris</name>
    <dbReference type="NCBI Taxonomy" id="869555"/>
    <lineage>
        <taxon>Bacteria</taxon>
        <taxon>Bacillati</taxon>
        <taxon>Bacillota</taxon>
        <taxon>Bacilli</taxon>
        <taxon>Bacillales</taxon>
        <taxon>Paenibacillaceae</taxon>
        <taxon>Paenibacillus</taxon>
    </lineage>
</organism>
<gene>
    <name evidence="1" type="ORF">J2Z65_006436</name>
</gene>
<evidence type="ECO:0000313" key="2">
    <source>
        <dbReference type="Proteomes" id="UP001519344"/>
    </source>
</evidence>
<accession>A0ABS4I8B3</accession>